<dbReference type="InterPro" id="IPR012349">
    <property type="entry name" value="Split_barrel_FMN-bd"/>
</dbReference>
<dbReference type="RefSeq" id="WP_077479467.1">
    <property type="nucleotide sequence ID" value="NZ_CP050266.1"/>
</dbReference>
<dbReference type="Gene3D" id="2.30.110.10">
    <property type="entry name" value="Electron Transport, Fmn-binding Protein, Chain A"/>
    <property type="match status" value="1"/>
</dbReference>
<evidence type="ECO:0000313" key="2">
    <source>
        <dbReference type="Proteomes" id="UP000501408"/>
    </source>
</evidence>
<evidence type="ECO:0000313" key="1">
    <source>
        <dbReference type="EMBL" id="QIR05195.1"/>
    </source>
</evidence>
<dbReference type="Proteomes" id="UP000501408">
    <property type="component" value="Chromosome 1"/>
</dbReference>
<accession>A0ABX6K4U0</accession>
<gene>
    <name evidence="1" type="ORF">HBA18_01665</name>
</gene>
<dbReference type="SUPFAM" id="SSF50475">
    <property type="entry name" value="FMN-binding split barrel"/>
    <property type="match status" value="1"/>
</dbReference>
<proteinExistence type="predicted"/>
<name>A0ABX6K4U0_SALCS</name>
<keyword evidence="2" id="KW-1185">Reference proteome</keyword>
<dbReference type="EMBL" id="CP050266">
    <property type="protein sequence ID" value="QIR05195.1"/>
    <property type="molecule type" value="Genomic_DNA"/>
</dbReference>
<reference evidence="1 2" key="1">
    <citation type="submission" date="2020-03" db="EMBL/GenBank/DDBJ databases">
        <title>Genome mining reveals the biosynthetic pathways of PHA and ectoines of the halophilic strain Salinivibrio costicola M318 isolated from fermented shrimp paste.</title>
        <authorList>
            <person name="Doan T.V."/>
            <person name="Tran L.T."/>
            <person name="Trieu T.A."/>
            <person name="Nguyen Q.V."/>
            <person name="Quach T.N."/>
            <person name="Phi T.Q."/>
            <person name="Kumar S."/>
        </authorList>
    </citation>
    <scope>NUCLEOTIDE SEQUENCE [LARGE SCALE GENOMIC DNA]</scope>
    <source>
        <strain evidence="1 2">M318</strain>
    </source>
</reference>
<organism evidence="1 2">
    <name type="scientific">Salinivibrio costicola</name>
    <name type="common">Vibrio costicola</name>
    <dbReference type="NCBI Taxonomy" id="51367"/>
    <lineage>
        <taxon>Bacteria</taxon>
        <taxon>Pseudomonadati</taxon>
        <taxon>Pseudomonadota</taxon>
        <taxon>Gammaproteobacteria</taxon>
        <taxon>Vibrionales</taxon>
        <taxon>Vibrionaceae</taxon>
        <taxon>Salinivibrio</taxon>
    </lineage>
</organism>
<sequence length="277" mass="31363">MNTRPLRDLIGARVLGVLGTYSTPEKMGSMAVSICGVEPLSDTRLRTIFPKGHQLKDGQWVTLHLDNRTGVSDYDADLKVYRLSFKGKVIATSAFEVMIDALEYQVAYGMGVVKSYQAPDYAYPLDTRRTVALPTTPLSQVPAMDDSEYDNKIGVLLTYAPSQPHTTVMAFLSSVEDDIFFITFPSTFKSLLLKRDNRCYFAIDSRATFTFEQAIEWNYSIIRGEVYTVPKPSMMFDEIRERFVAKNPWEVGFFSHPEVEMYHLKAANVVCPRMALD</sequence>
<protein>
    <submittedName>
        <fullName evidence="1">Uncharacterized protein</fullName>
    </submittedName>
</protein>